<dbReference type="PANTHER" id="PTHR40765">
    <property type="entry name" value="ESX-2 SECRETION SYSTEM ATPASE ECCB2"/>
    <property type="match status" value="1"/>
</dbReference>
<keyword evidence="8 11" id="KW-1133">Transmembrane helix</keyword>
<comment type="subcellular location">
    <subcellularLocation>
        <location evidence="1">Cell membrane</location>
        <topology evidence="1">Single-pass membrane protein</topology>
    </subcellularLocation>
</comment>
<evidence type="ECO:0000313" key="13">
    <source>
        <dbReference type="Proteomes" id="UP000611640"/>
    </source>
</evidence>
<dbReference type="Gene3D" id="2.40.50.910">
    <property type="entry name" value="Type VII secretion system EccB, repeat 3 domain"/>
    <property type="match status" value="1"/>
</dbReference>
<evidence type="ECO:0000256" key="10">
    <source>
        <dbReference type="SAM" id="MobiDB-lite"/>
    </source>
</evidence>
<dbReference type="RefSeq" id="WP_203964288.1">
    <property type="nucleotide sequence ID" value="NZ_AP023355.1"/>
</dbReference>
<organism evidence="12 13">
    <name type="scientific">Actinocatenispora thailandica</name>
    <dbReference type="NCBI Taxonomy" id="227318"/>
    <lineage>
        <taxon>Bacteria</taxon>
        <taxon>Bacillati</taxon>
        <taxon>Actinomycetota</taxon>
        <taxon>Actinomycetes</taxon>
        <taxon>Micromonosporales</taxon>
        <taxon>Micromonosporaceae</taxon>
        <taxon>Actinocatenispora</taxon>
    </lineage>
</organism>
<dbReference type="Pfam" id="PF05108">
    <property type="entry name" value="T7SS_ESX1_EccB"/>
    <property type="match status" value="1"/>
</dbReference>
<evidence type="ECO:0000256" key="9">
    <source>
        <dbReference type="ARBA" id="ARBA00023136"/>
    </source>
</evidence>
<keyword evidence="7" id="KW-0067">ATP-binding</keyword>
<dbReference type="GO" id="GO:0016787">
    <property type="term" value="F:hydrolase activity"/>
    <property type="evidence" value="ECO:0007669"/>
    <property type="project" value="UniProtKB-KW"/>
</dbReference>
<dbReference type="Proteomes" id="UP000611640">
    <property type="component" value="Chromosome"/>
</dbReference>
<keyword evidence="4 11" id="KW-0812">Transmembrane</keyword>
<proteinExistence type="inferred from homology"/>
<dbReference type="GO" id="GO:0005524">
    <property type="term" value="F:ATP binding"/>
    <property type="evidence" value="ECO:0007669"/>
    <property type="project" value="UniProtKB-KW"/>
</dbReference>
<name>A0A7R7DUQ9_9ACTN</name>
<dbReference type="PANTHER" id="PTHR40765:SF2">
    <property type="entry name" value="ESX-2 SECRETION SYSTEM ATPASE ECCB2"/>
    <property type="match status" value="1"/>
</dbReference>
<feature type="region of interest" description="Disordered" evidence="10">
    <location>
        <begin position="359"/>
        <end position="381"/>
    </location>
</feature>
<evidence type="ECO:0000256" key="8">
    <source>
        <dbReference type="ARBA" id="ARBA00022989"/>
    </source>
</evidence>
<keyword evidence="9 11" id="KW-0472">Membrane</keyword>
<keyword evidence="3" id="KW-1003">Cell membrane</keyword>
<evidence type="ECO:0000256" key="3">
    <source>
        <dbReference type="ARBA" id="ARBA00022475"/>
    </source>
</evidence>
<comment type="similarity">
    <text evidence="2">Belongs to the EccB family.</text>
</comment>
<evidence type="ECO:0000256" key="5">
    <source>
        <dbReference type="ARBA" id="ARBA00022741"/>
    </source>
</evidence>
<reference evidence="12 13" key="1">
    <citation type="submission" date="2020-08" db="EMBL/GenBank/DDBJ databases">
        <title>Whole genome shotgun sequence of Actinocatenispora thailandica NBRC 105041.</title>
        <authorList>
            <person name="Komaki H."/>
            <person name="Tamura T."/>
        </authorList>
    </citation>
    <scope>NUCLEOTIDE SEQUENCE [LARGE SCALE GENOMIC DNA]</scope>
    <source>
        <strain evidence="12 13">NBRC 105041</strain>
    </source>
</reference>
<evidence type="ECO:0000256" key="7">
    <source>
        <dbReference type="ARBA" id="ARBA00022840"/>
    </source>
</evidence>
<evidence type="ECO:0000256" key="1">
    <source>
        <dbReference type="ARBA" id="ARBA00004162"/>
    </source>
</evidence>
<dbReference type="GO" id="GO:0005886">
    <property type="term" value="C:plasma membrane"/>
    <property type="evidence" value="ECO:0007669"/>
    <property type="project" value="UniProtKB-SubCell"/>
</dbReference>
<dbReference type="InterPro" id="IPR007795">
    <property type="entry name" value="T7SS_EccB"/>
</dbReference>
<evidence type="ECO:0000256" key="6">
    <source>
        <dbReference type="ARBA" id="ARBA00022801"/>
    </source>
</evidence>
<evidence type="ECO:0000313" key="12">
    <source>
        <dbReference type="EMBL" id="BCJ38219.1"/>
    </source>
</evidence>
<protein>
    <submittedName>
        <fullName evidence="12">Type VII secretion protein EccB</fullName>
    </submittedName>
</protein>
<keyword evidence="6" id="KW-0378">Hydrolase</keyword>
<dbReference type="NCBIfam" id="TIGR03919">
    <property type="entry name" value="T7SS_EccB"/>
    <property type="match status" value="1"/>
</dbReference>
<dbReference type="EMBL" id="AP023355">
    <property type="protein sequence ID" value="BCJ38219.1"/>
    <property type="molecule type" value="Genomic_DNA"/>
</dbReference>
<evidence type="ECO:0000256" key="2">
    <source>
        <dbReference type="ARBA" id="ARBA00008149"/>
    </source>
</evidence>
<dbReference type="AlphaFoldDB" id="A0A7R7DUQ9"/>
<evidence type="ECO:0000256" key="4">
    <source>
        <dbReference type="ARBA" id="ARBA00022692"/>
    </source>
</evidence>
<keyword evidence="5" id="KW-0547">Nucleotide-binding</keyword>
<feature type="transmembrane region" description="Helical" evidence="11">
    <location>
        <begin position="37"/>
        <end position="61"/>
    </location>
</feature>
<sequence length="483" mass="50484">MPTRREQLQGYRFVTRRIVSAMLSGEPESTVLPMRRLGLAAFASFMIATIVFAGVGVYGILRPGGKSAWKKDNTLVIERESGARYIYQGGTLHPVLNYASARLIVGATAPQQVSANSLRDVPRGAAIGIVGAPDSVPSADALVGLPWIVCSSPRFASSTTSLATELMVGRALPGGHGMGDKGLLVTEGSTDGTMYLLWHDERYKIPDDTSLTSLGLTGADRSVVGTAMISAVPQGRDLAVPRIPGKGEAGKTVDGTQHKVGDVFRSGDVYYVLMRDGLVSIHEVTAKLLLAGAQPTQVPANAVAGDLNARTTLEPKHFPAKVPEIESLSGSQPAVCAGYRGAKKGSVTESVTLRLYEQAPKALRPDPNAGNTTSGPADTGPVADRIVLPGGHGALVREQPQPGVTAGTTVFLVTDEGFKYALVTSGKKNASELLGFGGRKPVPVPVALLDLVPTGPALDPDQATRFNIVNAPSPTASPQKQTD</sequence>
<keyword evidence="13" id="KW-1185">Reference proteome</keyword>
<dbReference type="KEGG" id="atl:Athai_57220"/>
<dbReference type="InterPro" id="IPR044857">
    <property type="entry name" value="T7SS_EccB_R1"/>
</dbReference>
<dbReference type="Gene3D" id="3.30.2390.20">
    <property type="entry name" value="Type VII secretion system EccB, repeat 1 domain"/>
    <property type="match status" value="1"/>
</dbReference>
<gene>
    <name evidence="12" type="ORF">Athai_57220</name>
</gene>
<accession>A0A7R7DUQ9</accession>
<evidence type="ECO:0000256" key="11">
    <source>
        <dbReference type="SAM" id="Phobius"/>
    </source>
</evidence>
<dbReference type="GO" id="GO:0005576">
    <property type="term" value="C:extracellular region"/>
    <property type="evidence" value="ECO:0007669"/>
    <property type="project" value="TreeGrafter"/>
</dbReference>
<dbReference type="InterPro" id="IPR042485">
    <property type="entry name" value="T7SS_EccB_R3"/>
</dbReference>